<dbReference type="SUPFAM" id="SSF50939">
    <property type="entry name" value="Sialidases"/>
    <property type="match status" value="1"/>
</dbReference>
<reference evidence="2" key="1">
    <citation type="submission" date="2022-08" db="EMBL/GenBank/DDBJ databases">
        <title>Draft genome sequencing of Roseisolibacter agri AW1220.</title>
        <authorList>
            <person name="Tobiishi Y."/>
            <person name="Tonouchi A."/>
        </authorList>
    </citation>
    <scope>NUCLEOTIDE SEQUENCE</scope>
    <source>
        <strain evidence="2">AW1220</strain>
    </source>
</reference>
<sequence>MRAVSEQVAWASGSRGTVLRTTDGGTTWTRHAVPGADSLDFRSVWAFDSLAAVVASAGDAAEGQARIYRTSDGGRTWTLAHRDSTKGIFYDAIAFWDAQRGLILSDPVDGRFVTLVTDDGGRSWRRTPRDGMPDAREGEAAFAAGNAALAVAGRTHAWFATGGPRGARVYRTETGGARWDATPAPVQPASASAGLFAVAFRAPDVGVATGGDYSAARTGTRQFARTTDGGRTWQPADAASGAPGYWSGLAFVPGARSATLVAVGLAGTALSRDDGRTWAVVDTVGLHAVSIASGRGVGGGAAGAGPEDRLDRRTVRRRTERRKTMQRETIRRTLRLEASSSKGPLHRPPPFRPPPF</sequence>
<organism evidence="2 3">
    <name type="scientific">Roseisolibacter agri</name>
    <dbReference type="NCBI Taxonomy" id="2014610"/>
    <lineage>
        <taxon>Bacteria</taxon>
        <taxon>Pseudomonadati</taxon>
        <taxon>Gemmatimonadota</taxon>
        <taxon>Gemmatimonadia</taxon>
        <taxon>Gemmatimonadales</taxon>
        <taxon>Gemmatimonadaceae</taxon>
        <taxon>Roseisolibacter</taxon>
    </lineage>
</organism>
<proteinExistence type="predicted"/>
<accession>A0AA37PZF5</accession>
<dbReference type="InterPro" id="IPR015943">
    <property type="entry name" value="WD40/YVTN_repeat-like_dom_sf"/>
</dbReference>
<feature type="region of interest" description="Disordered" evidence="1">
    <location>
        <begin position="315"/>
        <end position="356"/>
    </location>
</feature>
<keyword evidence="3" id="KW-1185">Reference proteome</keyword>
<dbReference type="Proteomes" id="UP001161325">
    <property type="component" value="Unassembled WGS sequence"/>
</dbReference>
<dbReference type="EMBL" id="BRXS01000001">
    <property type="protein sequence ID" value="GLC23514.1"/>
    <property type="molecule type" value="Genomic_DNA"/>
</dbReference>
<dbReference type="PANTHER" id="PTHR47199:SF2">
    <property type="entry name" value="PHOTOSYSTEM II STABILITY_ASSEMBLY FACTOR HCF136, CHLOROPLASTIC"/>
    <property type="match status" value="1"/>
</dbReference>
<protein>
    <submittedName>
        <fullName evidence="2">Oxidoreductase</fullName>
    </submittedName>
</protein>
<dbReference type="Gene3D" id="2.130.10.10">
    <property type="entry name" value="YVTN repeat-like/Quinoprotein amine dehydrogenase"/>
    <property type="match status" value="2"/>
</dbReference>
<gene>
    <name evidence="2" type="ORF">rosag_00270</name>
</gene>
<evidence type="ECO:0000313" key="2">
    <source>
        <dbReference type="EMBL" id="GLC23514.1"/>
    </source>
</evidence>
<name>A0AA37PZF5_9BACT</name>
<feature type="compositionally biased region" description="Pro residues" evidence="1">
    <location>
        <begin position="346"/>
        <end position="356"/>
    </location>
</feature>
<comment type="caution">
    <text evidence="2">The sequence shown here is derived from an EMBL/GenBank/DDBJ whole genome shotgun (WGS) entry which is preliminary data.</text>
</comment>
<dbReference type="CDD" id="cd15482">
    <property type="entry name" value="Sialidase_non-viral"/>
    <property type="match status" value="1"/>
</dbReference>
<evidence type="ECO:0000313" key="3">
    <source>
        <dbReference type="Proteomes" id="UP001161325"/>
    </source>
</evidence>
<dbReference type="PANTHER" id="PTHR47199">
    <property type="entry name" value="PHOTOSYSTEM II STABILITY/ASSEMBLY FACTOR HCF136, CHLOROPLASTIC"/>
    <property type="match status" value="1"/>
</dbReference>
<evidence type="ECO:0000256" key="1">
    <source>
        <dbReference type="SAM" id="MobiDB-lite"/>
    </source>
</evidence>
<dbReference type="AlphaFoldDB" id="A0AA37PZF5"/>
<feature type="compositionally biased region" description="Basic and acidic residues" evidence="1">
    <location>
        <begin position="322"/>
        <end position="335"/>
    </location>
</feature>
<dbReference type="InterPro" id="IPR036278">
    <property type="entry name" value="Sialidase_sf"/>
</dbReference>